<evidence type="ECO:0000256" key="4">
    <source>
        <dbReference type="ARBA" id="ARBA00022679"/>
    </source>
</evidence>
<evidence type="ECO:0000256" key="6">
    <source>
        <dbReference type="ARBA" id="ARBA00022747"/>
    </source>
</evidence>
<dbReference type="Gene3D" id="3.40.50.150">
    <property type="entry name" value="Vaccinia Virus protein VP39"/>
    <property type="match status" value="1"/>
</dbReference>
<keyword evidence="4" id="KW-0808">Transferase</keyword>
<name>A0A0F9PWK6_9ZZZZ</name>
<comment type="caution">
    <text evidence="10">The sequence shown here is derived from an EMBL/GenBank/DDBJ whole genome shotgun (WGS) entry which is preliminary data.</text>
</comment>
<dbReference type="GO" id="GO:0015667">
    <property type="term" value="F:site-specific DNA-methyltransferase (cytosine-N4-specific) activity"/>
    <property type="evidence" value="ECO:0007669"/>
    <property type="project" value="UniProtKB-EC"/>
</dbReference>
<keyword evidence="5" id="KW-0949">S-adenosyl-L-methionine</keyword>
<reference evidence="10" key="1">
    <citation type="journal article" date="2015" name="Nature">
        <title>Complex archaea that bridge the gap between prokaryotes and eukaryotes.</title>
        <authorList>
            <person name="Spang A."/>
            <person name="Saw J.H."/>
            <person name="Jorgensen S.L."/>
            <person name="Zaremba-Niedzwiedzka K."/>
            <person name="Martijn J."/>
            <person name="Lind A.E."/>
            <person name="van Eijk R."/>
            <person name="Schleper C."/>
            <person name="Guy L."/>
            <person name="Ettema T.J."/>
        </authorList>
    </citation>
    <scope>NUCLEOTIDE SEQUENCE</scope>
</reference>
<dbReference type="GO" id="GO:0009307">
    <property type="term" value="P:DNA restriction-modification system"/>
    <property type="evidence" value="ECO:0007669"/>
    <property type="project" value="UniProtKB-KW"/>
</dbReference>
<evidence type="ECO:0000256" key="2">
    <source>
        <dbReference type="ARBA" id="ARBA00012185"/>
    </source>
</evidence>
<dbReference type="SUPFAM" id="SSF53335">
    <property type="entry name" value="S-adenosyl-L-methionine-dependent methyltransferases"/>
    <property type="match status" value="1"/>
</dbReference>
<feature type="domain" description="DNA methylase N-4/N-6" evidence="9">
    <location>
        <begin position="41"/>
        <end position="404"/>
    </location>
</feature>
<protein>
    <recommendedName>
        <fullName evidence="2">site-specific DNA-methyltransferase (cytosine-N(4)-specific)</fullName>
        <ecNumber evidence="2">2.1.1.113</ecNumber>
    </recommendedName>
</protein>
<evidence type="ECO:0000256" key="8">
    <source>
        <dbReference type="ARBA" id="ARBA00049120"/>
    </source>
</evidence>
<evidence type="ECO:0000256" key="3">
    <source>
        <dbReference type="ARBA" id="ARBA00022603"/>
    </source>
</evidence>
<comment type="similarity">
    <text evidence="1">Belongs to the N(4)/N(6)-methyltransferase family. N(4) subfamily.</text>
</comment>
<keyword evidence="6" id="KW-0680">Restriction system</keyword>
<gene>
    <name evidence="10" type="ORF">LCGC14_0791990</name>
</gene>
<evidence type="ECO:0000256" key="5">
    <source>
        <dbReference type="ARBA" id="ARBA00022691"/>
    </source>
</evidence>
<dbReference type="GO" id="GO:0003677">
    <property type="term" value="F:DNA binding"/>
    <property type="evidence" value="ECO:0007669"/>
    <property type="project" value="UniProtKB-KW"/>
</dbReference>
<accession>A0A0F9PWK6</accession>
<dbReference type="EMBL" id="LAZR01002095">
    <property type="protein sequence ID" value="KKN34609.1"/>
    <property type="molecule type" value="Genomic_DNA"/>
</dbReference>
<evidence type="ECO:0000259" key="9">
    <source>
        <dbReference type="Pfam" id="PF01555"/>
    </source>
</evidence>
<dbReference type="AlphaFoldDB" id="A0A0F9PWK6"/>
<comment type="catalytic activity">
    <reaction evidence="8">
        <text>a 2'-deoxycytidine in DNA + S-adenosyl-L-methionine = an N(4)-methyl-2'-deoxycytidine in DNA + S-adenosyl-L-homocysteine + H(+)</text>
        <dbReference type="Rhea" id="RHEA:16857"/>
        <dbReference type="Rhea" id="RHEA-COMP:11369"/>
        <dbReference type="Rhea" id="RHEA-COMP:13674"/>
        <dbReference type="ChEBI" id="CHEBI:15378"/>
        <dbReference type="ChEBI" id="CHEBI:57856"/>
        <dbReference type="ChEBI" id="CHEBI:59789"/>
        <dbReference type="ChEBI" id="CHEBI:85452"/>
        <dbReference type="ChEBI" id="CHEBI:137933"/>
        <dbReference type="EC" id="2.1.1.113"/>
    </reaction>
</comment>
<evidence type="ECO:0000313" key="10">
    <source>
        <dbReference type="EMBL" id="KKN34609.1"/>
    </source>
</evidence>
<proteinExistence type="inferred from homology"/>
<dbReference type="EC" id="2.1.1.113" evidence="2"/>
<dbReference type="GO" id="GO:0008170">
    <property type="term" value="F:N-methyltransferase activity"/>
    <property type="evidence" value="ECO:0007669"/>
    <property type="project" value="InterPro"/>
</dbReference>
<dbReference type="InterPro" id="IPR029063">
    <property type="entry name" value="SAM-dependent_MTases_sf"/>
</dbReference>
<keyword evidence="7" id="KW-0238">DNA-binding</keyword>
<evidence type="ECO:0000256" key="7">
    <source>
        <dbReference type="ARBA" id="ARBA00023125"/>
    </source>
</evidence>
<dbReference type="PRINTS" id="PR00508">
    <property type="entry name" value="S21N4MTFRASE"/>
</dbReference>
<dbReference type="PROSITE" id="PS00093">
    <property type="entry name" value="N4_MTASE"/>
    <property type="match status" value="1"/>
</dbReference>
<dbReference type="GO" id="GO:0032259">
    <property type="term" value="P:methylation"/>
    <property type="evidence" value="ECO:0007669"/>
    <property type="project" value="UniProtKB-KW"/>
</dbReference>
<dbReference type="Pfam" id="PF01555">
    <property type="entry name" value="N6_N4_Mtase"/>
    <property type="match status" value="1"/>
</dbReference>
<dbReference type="InterPro" id="IPR002941">
    <property type="entry name" value="DNA_methylase_N4/N6"/>
</dbReference>
<organism evidence="10">
    <name type="scientific">marine sediment metagenome</name>
    <dbReference type="NCBI Taxonomy" id="412755"/>
    <lineage>
        <taxon>unclassified sequences</taxon>
        <taxon>metagenomes</taxon>
        <taxon>ecological metagenomes</taxon>
    </lineage>
</organism>
<evidence type="ECO:0000256" key="1">
    <source>
        <dbReference type="ARBA" id="ARBA00010203"/>
    </source>
</evidence>
<keyword evidence="3" id="KW-0489">Methyltransferase</keyword>
<dbReference type="InterPro" id="IPR017985">
    <property type="entry name" value="MeTrfase_CN4_CS"/>
</dbReference>
<dbReference type="InterPro" id="IPR001091">
    <property type="entry name" value="RM_Methyltransferase"/>
</dbReference>
<sequence>MDYYGLLTLLTQPSLKIMTKMNKILQGSALEMLKELESQSINMCMTSPPYWALRDYGTASWEGGSEDCDHKVGRETRGGLSEFQKGSKGSFGDESIRTGEHCPKCNAKRIDNQLGLESTFDEYINKLCNIFDEVKRVLRDDGTCWVVIGDTYYGGGSYSDSGRAGFSGKDDDMWKRQFGDGKCLTCGKLCETQFCNRTCLNKQGNKFRSQNRLLPDKSLVMIPFRFAIEMVNRGWILRNTIIWYKPSCMPSSVKDRFTVDFEYLFFFSKKKNYYFETQYEKALEGSIERYKYGWDGNIDRNYPSGPQHHLNKHLGKPEVRKRLIELGRNKRTVWEINPKPFSEPHFAVYPEKLCETPIKAGCIKNGIVLDPFFGAGTTGVVALKQSKKFIGIELNKEYIEIANKRLKPYLEQRKLI</sequence>